<dbReference type="AlphaFoldDB" id="A0A399G644"/>
<comment type="similarity">
    <text evidence="1">Belongs to the zeta toxin family.</text>
</comment>
<evidence type="ECO:0000259" key="7">
    <source>
        <dbReference type="Pfam" id="PF06414"/>
    </source>
</evidence>
<dbReference type="Proteomes" id="UP000265719">
    <property type="component" value="Chromosome"/>
</dbReference>
<dbReference type="SUPFAM" id="SSF52540">
    <property type="entry name" value="P-loop containing nucleoside triphosphate hydrolases"/>
    <property type="match status" value="1"/>
</dbReference>
<keyword evidence="9" id="KW-1185">Reference proteome</keyword>
<dbReference type="GO" id="GO:0005524">
    <property type="term" value="F:ATP binding"/>
    <property type="evidence" value="ECO:0007669"/>
    <property type="project" value="UniProtKB-KW"/>
</dbReference>
<evidence type="ECO:0000256" key="2">
    <source>
        <dbReference type="ARBA" id="ARBA00011963"/>
    </source>
</evidence>
<gene>
    <name evidence="8" type="ORF">NI17_008555</name>
</gene>
<evidence type="ECO:0000256" key="4">
    <source>
        <dbReference type="ARBA" id="ARBA00022840"/>
    </source>
</evidence>
<dbReference type="Pfam" id="PF06414">
    <property type="entry name" value="Zeta_toxin"/>
    <property type="match status" value="1"/>
</dbReference>
<dbReference type="Gene3D" id="3.40.50.300">
    <property type="entry name" value="P-loop containing nucleotide triphosphate hydrolases"/>
    <property type="match status" value="1"/>
</dbReference>
<dbReference type="EMBL" id="CP063196">
    <property type="protein sequence ID" value="UOE21175.1"/>
    <property type="molecule type" value="Genomic_DNA"/>
</dbReference>
<comment type="catalytic activity">
    <reaction evidence="6">
        <text>UDP-N-acetyl-alpha-D-glucosamine + ATP = UDP-N-acetyl-alpha-D-glucosamine 3'-phosphate + ADP + H(+)</text>
        <dbReference type="Rhea" id="RHEA:32671"/>
        <dbReference type="ChEBI" id="CHEBI:15378"/>
        <dbReference type="ChEBI" id="CHEBI:30616"/>
        <dbReference type="ChEBI" id="CHEBI:57705"/>
        <dbReference type="ChEBI" id="CHEBI:64353"/>
        <dbReference type="ChEBI" id="CHEBI:456216"/>
        <dbReference type="EC" id="2.7.1.176"/>
    </reaction>
</comment>
<feature type="domain" description="Zeta toxin" evidence="7">
    <location>
        <begin position="129"/>
        <end position="311"/>
    </location>
</feature>
<dbReference type="InterPro" id="IPR010488">
    <property type="entry name" value="Zeta_toxin_domain"/>
</dbReference>
<accession>A0A399G644</accession>
<keyword evidence="4" id="KW-0067">ATP-binding</keyword>
<organism evidence="8 9">
    <name type="scientific">Thermobifida halotolerans</name>
    <dbReference type="NCBI Taxonomy" id="483545"/>
    <lineage>
        <taxon>Bacteria</taxon>
        <taxon>Bacillati</taxon>
        <taxon>Actinomycetota</taxon>
        <taxon>Actinomycetes</taxon>
        <taxon>Streptosporangiales</taxon>
        <taxon>Nocardiopsidaceae</taxon>
        <taxon>Thermobifida</taxon>
    </lineage>
</organism>
<proteinExistence type="inferred from homology"/>
<dbReference type="GO" id="GO:0016301">
    <property type="term" value="F:kinase activity"/>
    <property type="evidence" value="ECO:0007669"/>
    <property type="project" value="InterPro"/>
</dbReference>
<protein>
    <recommendedName>
        <fullName evidence="5">UDP-N-acetylglucosamine kinase</fullName>
        <ecNumber evidence="2">2.7.1.176</ecNumber>
    </recommendedName>
    <alternativeName>
        <fullName evidence="5">UDP-N-acetylglucosamine kinase</fullName>
    </alternativeName>
</protein>
<keyword evidence="3" id="KW-0547">Nucleotide-binding</keyword>
<name>A0A399G644_9ACTN</name>
<evidence type="ECO:0000313" key="8">
    <source>
        <dbReference type="EMBL" id="UOE21175.1"/>
    </source>
</evidence>
<evidence type="ECO:0000313" key="9">
    <source>
        <dbReference type="Proteomes" id="UP000265719"/>
    </source>
</evidence>
<sequence length="415" mass="46138">MLRQPPSAETTFYSYSPTSVLYDVFDSTATQLSGAHLTLIRRAADDGEGQTWRTRRRAVEERRRAVDPDDRDALVQHTRLWLSEIAALRGRLSEAAAPESHHVSPEDLESVFEDPDDGVREFVFHGHAPSPSPVLVLLGAQPAAGKSRVQAALVRRRPDLVPVTGDRLRAFHPHHSDLMRQDPLAMPNATAQACGAWVRMCIGHALDNRHSLLLEGTFRDPRTTLATAERFAGAGYRVEVVAIGVREEVSRLDSVNRYLSPGSVVNRWTPANAHDLGYRMCPRTVAACEASPHVHRITVVDQSGAAHFDNERGPDGAWTGPPGAEAALLRLRERPFDSEEARIWLYRRDDYTAAVAGRGELTPTTLPTFASLCADADRVAEYAYSGPWDFRLRRRNAARQRMYRRLLDSAARNTG</sequence>
<evidence type="ECO:0000256" key="3">
    <source>
        <dbReference type="ARBA" id="ARBA00022741"/>
    </source>
</evidence>
<reference evidence="8" key="1">
    <citation type="submission" date="2020-10" db="EMBL/GenBank/DDBJ databases">
        <title>De novo genome project of the cellulose decomposer Thermobifida halotolerans type strain.</title>
        <authorList>
            <person name="Nagy I."/>
            <person name="Horvath B."/>
            <person name="Kukolya J."/>
            <person name="Nagy I."/>
            <person name="Orsini M."/>
        </authorList>
    </citation>
    <scope>NUCLEOTIDE SEQUENCE</scope>
    <source>
        <strain evidence="8">DSM 44931</strain>
    </source>
</reference>
<evidence type="ECO:0000256" key="6">
    <source>
        <dbReference type="ARBA" id="ARBA00048178"/>
    </source>
</evidence>
<dbReference type="OrthoDB" id="3418729at2"/>
<evidence type="ECO:0000256" key="1">
    <source>
        <dbReference type="ARBA" id="ARBA00009104"/>
    </source>
</evidence>
<dbReference type="KEGG" id="thao:NI17_008555"/>
<dbReference type="InterPro" id="IPR027417">
    <property type="entry name" value="P-loop_NTPase"/>
</dbReference>
<dbReference type="EC" id="2.7.1.176" evidence="2"/>
<evidence type="ECO:0000256" key="5">
    <source>
        <dbReference type="ARBA" id="ARBA00032897"/>
    </source>
</evidence>
<dbReference type="RefSeq" id="WP_068691837.1">
    <property type="nucleotide sequence ID" value="NZ_CP063196.1"/>
</dbReference>